<feature type="transmembrane region" description="Helical" evidence="5">
    <location>
        <begin position="137"/>
        <end position="156"/>
    </location>
</feature>
<proteinExistence type="predicted"/>
<name>A0A6L5X9F0_9BACT</name>
<dbReference type="RefSeq" id="WP_154327615.1">
    <property type="nucleotide sequence ID" value="NZ_CP045696.1"/>
</dbReference>
<feature type="transmembrane region" description="Helical" evidence="5">
    <location>
        <begin position="233"/>
        <end position="257"/>
    </location>
</feature>
<comment type="caution">
    <text evidence="6">The sequence shown here is derived from an EMBL/GenBank/DDBJ whole genome shotgun (WGS) entry which is preliminary data.</text>
</comment>
<comment type="subcellular location">
    <subcellularLocation>
        <location evidence="1">Membrane</location>
        <topology evidence="1">Multi-pass membrane protein</topology>
    </subcellularLocation>
</comment>
<feature type="transmembrane region" description="Helical" evidence="5">
    <location>
        <begin position="208"/>
        <end position="227"/>
    </location>
</feature>
<evidence type="ECO:0000313" key="7">
    <source>
        <dbReference type="Proteomes" id="UP000483362"/>
    </source>
</evidence>
<dbReference type="Pfam" id="PF01758">
    <property type="entry name" value="SBF"/>
    <property type="match status" value="1"/>
</dbReference>
<reference evidence="6 7" key="1">
    <citation type="submission" date="2019-08" db="EMBL/GenBank/DDBJ databases">
        <title>In-depth cultivation of the pig gut microbiome towards novel bacterial diversity and tailored functional studies.</title>
        <authorList>
            <person name="Wylensek D."/>
            <person name="Hitch T.C.A."/>
            <person name="Clavel T."/>
        </authorList>
    </citation>
    <scope>NUCLEOTIDE SEQUENCE [LARGE SCALE GENOMIC DNA]</scope>
    <source>
        <strain evidence="6 7">Oil-RF-744-WCA-WT-10</strain>
    </source>
</reference>
<dbReference type="AlphaFoldDB" id="A0A6L5X9F0"/>
<keyword evidence="3 5" id="KW-1133">Transmembrane helix</keyword>
<dbReference type="InterPro" id="IPR038770">
    <property type="entry name" value="Na+/solute_symporter_sf"/>
</dbReference>
<accession>A0A6L5X9F0</accession>
<feature type="transmembrane region" description="Helical" evidence="5">
    <location>
        <begin position="7"/>
        <end position="27"/>
    </location>
</feature>
<evidence type="ECO:0000313" key="6">
    <source>
        <dbReference type="EMBL" id="MSS16980.1"/>
    </source>
</evidence>
<feature type="transmembrane region" description="Helical" evidence="5">
    <location>
        <begin position="168"/>
        <end position="187"/>
    </location>
</feature>
<protein>
    <submittedName>
        <fullName evidence="6">Transporter</fullName>
    </submittedName>
</protein>
<evidence type="ECO:0000256" key="1">
    <source>
        <dbReference type="ARBA" id="ARBA00004141"/>
    </source>
</evidence>
<organism evidence="6 7">
    <name type="scientific">Sodaliphilus pleomorphus</name>
    <dbReference type="NCBI Taxonomy" id="2606626"/>
    <lineage>
        <taxon>Bacteria</taxon>
        <taxon>Pseudomonadati</taxon>
        <taxon>Bacteroidota</taxon>
        <taxon>Bacteroidia</taxon>
        <taxon>Bacteroidales</taxon>
        <taxon>Muribaculaceae</taxon>
        <taxon>Sodaliphilus</taxon>
    </lineage>
</organism>
<dbReference type="EMBL" id="VULT01000005">
    <property type="protein sequence ID" value="MSS16980.1"/>
    <property type="molecule type" value="Genomic_DNA"/>
</dbReference>
<dbReference type="Proteomes" id="UP000483362">
    <property type="component" value="Unassembled WGS sequence"/>
</dbReference>
<gene>
    <name evidence="6" type="ORF">FYJ29_04260</name>
</gene>
<keyword evidence="7" id="KW-1185">Reference proteome</keyword>
<dbReference type="GO" id="GO:0016020">
    <property type="term" value="C:membrane"/>
    <property type="evidence" value="ECO:0007669"/>
    <property type="project" value="UniProtKB-SubCell"/>
</dbReference>
<feature type="transmembrane region" description="Helical" evidence="5">
    <location>
        <begin position="278"/>
        <end position="301"/>
    </location>
</feature>
<evidence type="ECO:0000256" key="2">
    <source>
        <dbReference type="ARBA" id="ARBA00022692"/>
    </source>
</evidence>
<sequence length="322" mass="35561">MKKVIEFLKNWTLPCSIVSGAAIYYIFAMVPALDGVGRAMSPVFDQALPWFLFVILFVTFCKIDYSKMRPARWHLYTSLAQVVMVVVVVFSIIYFDLRGPHRVLMECVLTCIIGPCAAASAVVTAKLGGSLESMTTYTFMSNVLTAVMIPIAFPLLEHGASLPFWHMLWLILLKVCAVLVVPMGLAYGVRRWLPRLSGAIAGVPDLGFYLWGCSLSIVSGITMRNIMHAHTTATFLVATAVVSFVLCVIQFSVGRNIGRYMGASTEAGQGLGQKNTGFAIWVASAYLTPLATVGPGCYILWQNLVNSLELWQHRRMEKKHHD</sequence>
<feature type="transmembrane region" description="Helical" evidence="5">
    <location>
        <begin position="75"/>
        <end position="97"/>
    </location>
</feature>
<evidence type="ECO:0000256" key="5">
    <source>
        <dbReference type="SAM" id="Phobius"/>
    </source>
</evidence>
<feature type="transmembrane region" description="Helical" evidence="5">
    <location>
        <begin position="47"/>
        <end position="63"/>
    </location>
</feature>
<evidence type="ECO:0000256" key="3">
    <source>
        <dbReference type="ARBA" id="ARBA00022989"/>
    </source>
</evidence>
<keyword evidence="4 5" id="KW-0472">Membrane</keyword>
<keyword evidence="2 5" id="KW-0812">Transmembrane</keyword>
<dbReference type="Gene3D" id="1.20.1530.20">
    <property type="match status" value="1"/>
</dbReference>
<evidence type="ECO:0000256" key="4">
    <source>
        <dbReference type="ARBA" id="ARBA00023136"/>
    </source>
</evidence>
<dbReference type="InterPro" id="IPR002657">
    <property type="entry name" value="BilAc:Na_symport/Acr3"/>
</dbReference>